<keyword evidence="6" id="KW-0472">Membrane</keyword>
<evidence type="ECO:0000256" key="2">
    <source>
        <dbReference type="ARBA" id="ARBA00022723"/>
    </source>
</evidence>
<evidence type="ECO:0000256" key="6">
    <source>
        <dbReference type="SAM" id="Phobius"/>
    </source>
</evidence>
<dbReference type="PANTHER" id="PTHR43498">
    <property type="entry name" value="FERREDOXIN:COB-COM HETERODISULFIDE REDUCTASE SUBUNIT A"/>
    <property type="match status" value="1"/>
</dbReference>
<organism evidence="7 8">
    <name type="scientific">Mahella australiensis (strain DSM 15567 / CIP 107919 / 50-1 BON)</name>
    <dbReference type="NCBI Taxonomy" id="697281"/>
    <lineage>
        <taxon>Bacteria</taxon>
        <taxon>Bacillati</taxon>
        <taxon>Bacillota</taxon>
        <taxon>Clostridia</taxon>
        <taxon>Thermoanaerobacterales</taxon>
        <taxon>Thermoanaerobacterales Family IV. Incertae Sedis</taxon>
        <taxon>Mahella</taxon>
    </lineage>
</organism>
<dbReference type="Gene3D" id="2.60.120.260">
    <property type="entry name" value="Galactose-binding domain-like"/>
    <property type="match status" value="1"/>
</dbReference>
<dbReference type="PANTHER" id="PTHR43498:SF1">
    <property type="entry name" value="COB--COM HETERODISULFIDE REDUCTASE IRON-SULFUR SUBUNIT A"/>
    <property type="match status" value="1"/>
</dbReference>
<sequence length="590" mass="65578">MRAKTTIERQYDIVIVGGGMSGICAAIAAARHGSKTAIIQNRPVFGGNASSEIRMHICGADVHGSRSDARETGILEEILLENRRVNPQMSFSVFDTVMWEKVKFQDNLDMYLNTHMTQVETTDNKIVKIIAEQITTEKIFEFKAKIFVDATGDATLAYLAGAEYMFGREGKAVFGEKDAPDESDDVTMGSSLLFKAVDAGHPVPFIKPSWANSYTDDDLAYRGHNEITSGYWWIELGGDDTDVIADGEVIRDELLKAVYGIWDHIKNSGHHNADNFVLDWVGFLPGKRESRRVVGDYVLKEQDCLAGKIFDDAVAYGGWPMDMHVSGGIRTRLEPNLNIQCDEMYTIPYRCLYSKNISNLIVGGRAISASHMAFGSTRVMATCAVVGQAIGTAGAMAVEKGVMPRDVNEYIKELQQELLKDDCYIPGFKNEDAADLAKKAKVTCSSFVEGSDGQNVISGVTRRVKENTNCWISSEMGDTPEWIDLAFDCKVKVKEIHFKFDSNLSKELMPSLSHSVLSRQIPGIPAELVKDYTIEFYSDGKLVQSLAEKENYLRLRVYKLPAPVECDDIKVVINATNGDKHARIFEVRVY</sequence>
<dbReference type="Pfam" id="PF12831">
    <property type="entry name" value="FAD_oxidored"/>
    <property type="match status" value="1"/>
</dbReference>
<dbReference type="InterPro" id="IPR039650">
    <property type="entry name" value="HdrA-like"/>
</dbReference>
<dbReference type="RefSeq" id="WP_013780358.1">
    <property type="nucleotide sequence ID" value="NC_015520.1"/>
</dbReference>
<evidence type="ECO:0000313" key="8">
    <source>
        <dbReference type="Proteomes" id="UP000008457"/>
    </source>
</evidence>
<name>F4A125_MAHA5</name>
<proteinExistence type="predicted"/>
<keyword evidence="6" id="KW-1133">Transmembrane helix</keyword>
<keyword evidence="4" id="KW-0408">Iron</keyword>
<dbReference type="Proteomes" id="UP000008457">
    <property type="component" value="Chromosome"/>
</dbReference>
<evidence type="ECO:0000256" key="5">
    <source>
        <dbReference type="ARBA" id="ARBA00023014"/>
    </source>
</evidence>
<keyword evidence="5" id="KW-0411">Iron-sulfur</keyword>
<dbReference type="KEGG" id="mas:Mahau_0727"/>
<dbReference type="SUPFAM" id="SSF51905">
    <property type="entry name" value="FAD/NAD(P)-binding domain"/>
    <property type="match status" value="1"/>
</dbReference>
<keyword evidence="2" id="KW-0479">Metal-binding</keyword>
<dbReference type="STRING" id="697281.Mahau_0727"/>
<dbReference type="AlphaFoldDB" id="F4A125"/>
<dbReference type="GO" id="GO:0016491">
    <property type="term" value="F:oxidoreductase activity"/>
    <property type="evidence" value="ECO:0007669"/>
    <property type="project" value="UniProtKB-KW"/>
</dbReference>
<feature type="transmembrane region" description="Helical" evidence="6">
    <location>
        <begin position="12"/>
        <end position="30"/>
    </location>
</feature>
<evidence type="ECO:0000313" key="7">
    <source>
        <dbReference type="EMBL" id="AEE95928.1"/>
    </source>
</evidence>
<dbReference type="InterPro" id="IPR008979">
    <property type="entry name" value="Galactose-bd-like_sf"/>
</dbReference>
<dbReference type="InterPro" id="IPR036188">
    <property type="entry name" value="FAD/NAD-bd_sf"/>
</dbReference>
<dbReference type="HOGENOM" id="CLU_010695_0_0_9"/>
<keyword evidence="6" id="KW-0812">Transmembrane</keyword>
<dbReference type="OrthoDB" id="9759982at2"/>
<reference evidence="7 8" key="2">
    <citation type="journal article" date="2011" name="Stand. Genomic Sci.">
        <title>Complete genome sequence of Mahella australiensis type strain (50-1 BON).</title>
        <authorList>
            <person name="Sikorski J."/>
            <person name="Teshima H."/>
            <person name="Nolan M."/>
            <person name="Lucas S."/>
            <person name="Hammon N."/>
            <person name="Deshpande S."/>
            <person name="Cheng J.F."/>
            <person name="Pitluck S."/>
            <person name="Liolios K."/>
            <person name="Pagani I."/>
            <person name="Ivanova N."/>
            <person name="Huntemann M."/>
            <person name="Mavromatis K."/>
            <person name="Ovchinikova G."/>
            <person name="Pati A."/>
            <person name="Tapia R."/>
            <person name="Han C."/>
            <person name="Goodwin L."/>
            <person name="Chen A."/>
            <person name="Palaniappan K."/>
            <person name="Land M."/>
            <person name="Hauser L."/>
            <person name="Ngatchou-Djao O.D."/>
            <person name="Rohde M."/>
            <person name="Pukall R."/>
            <person name="Spring S."/>
            <person name="Abt B."/>
            <person name="Goker M."/>
            <person name="Detter J.C."/>
            <person name="Woyke T."/>
            <person name="Bristow J."/>
            <person name="Markowitz V."/>
            <person name="Hugenholtz P."/>
            <person name="Eisen J.A."/>
            <person name="Kyrpides N.C."/>
            <person name="Klenk H.P."/>
            <person name="Lapidus A."/>
        </authorList>
    </citation>
    <scope>NUCLEOTIDE SEQUENCE [LARGE SCALE GENOMIC DNA]</scope>
    <source>
        <strain evidence="8">DSM 15567 / CIP 107919 / 50-1 BON</strain>
    </source>
</reference>
<dbReference type="eggNOG" id="COG1053">
    <property type="taxonomic scope" value="Bacteria"/>
</dbReference>
<keyword evidence="3" id="KW-0560">Oxidoreductase</keyword>
<evidence type="ECO:0000256" key="3">
    <source>
        <dbReference type="ARBA" id="ARBA00023002"/>
    </source>
</evidence>
<keyword evidence="8" id="KW-1185">Reference proteome</keyword>
<dbReference type="SUPFAM" id="SSF49785">
    <property type="entry name" value="Galactose-binding domain-like"/>
    <property type="match status" value="1"/>
</dbReference>
<keyword evidence="1" id="KW-0004">4Fe-4S</keyword>
<dbReference type="Gene3D" id="3.50.50.60">
    <property type="entry name" value="FAD/NAD(P)-binding domain"/>
    <property type="match status" value="1"/>
</dbReference>
<dbReference type="EMBL" id="CP002360">
    <property type="protein sequence ID" value="AEE95928.1"/>
    <property type="molecule type" value="Genomic_DNA"/>
</dbReference>
<dbReference type="GO" id="GO:0046872">
    <property type="term" value="F:metal ion binding"/>
    <property type="evidence" value="ECO:0007669"/>
    <property type="project" value="UniProtKB-KW"/>
</dbReference>
<protein>
    <submittedName>
        <fullName evidence="7">Fumarate reductase/succinate dehydrogenase flavoprotein domain protein</fullName>
    </submittedName>
</protein>
<reference evidence="8" key="1">
    <citation type="submission" date="2010-11" db="EMBL/GenBank/DDBJ databases">
        <title>The complete genome of Mahella australiensis DSM 15567.</title>
        <authorList>
            <consortium name="US DOE Joint Genome Institute (JGI-PGF)"/>
            <person name="Lucas S."/>
            <person name="Copeland A."/>
            <person name="Lapidus A."/>
            <person name="Bruce D."/>
            <person name="Goodwin L."/>
            <person name="Pitluck S."/>
            <person name="Kyrpides N."/>
            <person name="Mavromatis K."/>
            <person name="Pagani I."/>
            <person name="Ivanova N."/>
            <person name="Teshima H."/>
            <person name="Brettin T."/>
            <person name="Detter J.C."/>
            <person name="Han C."/>
            <person name="Tapia R."/>
            <person name="Land M."/>
            <person name="Hauser L."/>
            <person name="Markowitz V."/>
            <person name="Cheng J.-F."/>
            <person name="Hugenholtz P."/>
            <person name="Woyke T."/>
            <person name="Wu D."/>
            <person name="Spring S."/>
            <person name="Pukall R."/>
            <person name="Steenblock K."/>
            <person name="Schneider S."/>
            <person name="Klenk H.-P."/>
            <person name="Eisen J.A."/>
        </authorList>
    </citation>
    <scope>NUCLEOTIDE SEQUENCE [LARGE SCALE GENOMIC DNA]</scope>
    <source>
        <strain evidence="8">DSM 15567 / CIP 107919 / 50-1 BON</strain>
    </source>
</reference>
<evidence type="ECO:0000256" key="1">
    <source>
        <dbReference type="ARBA" id="ARBA00022485"/>
    </source>
</evidence>
<evidence type="ECO:0000256" key="4">
    <source>
        <dbReference type="ARBA" id="ARBA00023004"/>
    </source>
</evidence>
<accession>F4A125</accession>
<dbReference type="GO" id="GO:0051539">
    <property type="term" value="F:4 iron, 4 sulfur cluster binding"/>
    <property type="evidence" value="ECO:0007669"/>
    <property type="project" value="UniProtKB-KW"/>
</dbReference>
<gene>
    <name evidence="7" type="ordered locus">Mahau_0727</name>
</gene>